<dbReference type="InterPro" id="IPR050129">
    <property type="entry name" value="Zn_alcohol_dh"/>
</dbReference>
<evidence type="ECO:0000313" key="4">
    <source>
        <dbReference type="EMBL" id="SFF68370.1"/>
    </source>
</evidence>
<dbReference type="Gene3D" id="3.40.50.720">
    <property type="entry name" value="NAD(P)-binding Rossmann-like Domain"/>
    <property type="match status" value="1"/>
</dbReference>
<dbReference type="Proteomes" id="UP000199116">
    <property type="component" value="Unassembled WGS sequence"/>
</dbReference>
<dbReference type="SUPFAM" id="SSF51735">
    <property type="entry name" value="NAD(P)-binding Rossmann-fold domains"/>
    <property type="match status" value="1"/>
</dbReference>
<evidence type="ECO:0000256" key="1">
    <source>
        <dbReference type="ARBA" id="ARBA00023002"/>
    </source>
</evidence>
<keyword evidence="1" id="KW-0560">Oxidoreductase</keyword>
<dbReference type="AlphaFoldDB" id="A0A1I2KQ46"/>
<proteinExistence type="predicted"/>
<dbReference type="RefSeq" id="WP_093303171.1">
    <property type="nucleotide sequence ID" value="NZ_FOOH01000004.1"/>
</dbReference>
<dbReference type="InterPro" id="IPR013149">
    <property type="entry name" value="ADH-like_C"/>
</dbReference>
<dbReference type="GO" id="GO:0016491">
    <property type="term" value="F:oxidoreductase activity"/>
    <property type="evidence" value="ECO:0007669"/>
    <property type="project" value="UniProtKB-KW"/>
</dbReference>
<dbReference type="Pfam" id="PF00107">
    <property type="entry name" value="ADH_zinc_N"/>
    <property type="match status" value="1"/>
</dbReference>
<dbReference type="SUPFAM" id="SSF50129">
    <property type="entry name" value="GroES-like"/>
    <property type="match status" value="1"/>
</dbReference>
<organism evidence="4 5">
    <name type="scientific">Salegentibacter agarivorans</name>
    <dbReference type="NCBI Taxonomy" id="345907"/>
    <lineage>
        <taxon>Bacteria</taxon>
        <taxon>Pseudomonadati</taxon>
        <taxon>Bacteroidota</taxon>
        <taxon>Flavobacteriia</taxon>
        <taxon>Flavobacteriales</taxon>
        <taxon>Flavobacteriaceae</taxon>
        <taxon>Salegentibacter</taxon>
    </lineage>
</organism>
<gene>
    <name evidence="4" type="ORF">SAMN04488033_10476</name>
</gene>
<dbReference type="PANTHER" id="PTHR43401:SF2">
    <property type="entry name" value="L-THREONINE 3-DEHYDROGENASE"/>
    <property type="match status" value="1"/>
</dbReference>
<dbReference type="PANTHER" id="PTHR43401">
    <property type="entry name" value="L-THREONINE 3-DEHYDROGENASE"/>
    <property type="match status" value="1"/>
</dbReference>
<evidence type="ECO:0000259" key="3">
    <source>
        <dbReference type="Pfam" id="PF08240"/>
    </source>
</evidence>
<dbReference type="Gene3D" id="3.90.180.10">
    <property type="entry name" value="Medium-chain alcohol dehydrogenases, catalytic domain"/>
    <property type="match status" value="1"/>
</dbReference>
<dbReference type="InterPro" id="IPR011032">
    <property type="entry name" value="GroES-like_sf"/>
</dbReference>
<dbReference type="Pfam" id="PF08240">
    <property type="entry name" value="ADH_N"/>
    <property type="match status" value="1"/>
</dbReference>
<accession>A0A1I2KQ46</accession>
<sequence>MEAAYYKEKGKFISGESKELKPKKGEVRLDVAYCGVCGTDVHIYHGTMDKRVDMPQVIGHEASAVVAEIGEGVTHVKVGDKVAVRPLKFGEPHKFDKGFPHVGKNLKFIGIDAPGAFQKSWTVPAYTLHQLPEKLSLQHGAFIEPLSVACHDVKIGRVKKGENCLVIGGGPIGTLISYVLKEKDANVIISEVNEKRVNMLSELGFTVINPAKENLVERISELTEGGMIDCAFEVSGSAAGVEAMTEVVNVRGRIVMVAIHGGEKRKVDLFKFFWSEIELLGARLYEEEDYDEAIRIAASSNIPFDKLTTKISKLEDIQDVFEEIDTNPAGMKYLIKCQPEERLA</sequence>
<dbReference type="InterPro" id="IPR013154">
    <property type="entry name" value="ADH-like_N"/>
</dbReference>
<keyword evidence="5" id="KW-1185">Reference proteome</keyword>
<feature type="domain" description="Alcohol dehydrogenase-like N-terminal" evidence="3">
    <location>
        <begin position="24"/>
        <end position="133"/>
    </location>
</feature>
<dbReference type="EMBL" id="FOOH01000004">
    <property type="protein sequence ID" value="SFF68370.1"/>
    <property type="molecule type" value="Genomic_DNA"/>
</dbReference>
<protein>
    <submittedName>
        <fullName evidence="4">Threonine dehydrogenase</fullName>
    </submittedName>
</protein>
<evidence type="ECO:0000313" key="5">
    <source>
        <dbReference type="Proteomes" id="UP000199116"/>
    </source>
</evidence>
<dbReference type="InterPro" id="IPR036291">
    <property type="entry name" value="NAD(P)-bd_dom_sf"/>
</dbReference>
<feature type="domain" description="Alcohol dehydrogenase-like C-terminal" evidence="2">
    <location>
        <begin position="171"/>
        <end position="298"/>
    </location>
</feature>
<evidence type="ECO:0000259" key="2">
    <source>
        <dbReference type="Pfam" id="PF00107"/>
    </source>
</evidence>
<reference evidence="5" key="1">
    <citation type="submission" date="2016-10" db="EMBL/GenBank/DDBJ databases">
        <authorList>
            <person name="Varghese N."/>
            <person name="Submissions S."/>
        </authorList>
    </citation>
    <scope>NUCLEOTIDE SEQUENCE [LARGE SCALE GENOMIC DNA]</scope>
    <source>
        <strain evidence="5">DSM 23515</strain>
    </source>
</reference>
<name>A0A1I2KQ46_9FLAO</name>